<proteinExistence type="predicted"/>
<sequence length="352" mass="38312">MSQPQLVFRNVQEGDLEIAIEIERQGYPADEAASLEAFRYRQSQASDLFLGAYLPDTNELVGYVCSTLSPTTSLTHESMSNHIPGSATVCIHSVCVAQKHRRKGVGLALLQEYIARLEAAHPAVNSVSLERVLLITHEELREFYEKAGFEWVGESAVVHGSRPWYEMRRVFGENAGSTANATELAPPAIPNQAIQEALWANSTRPPPTGKPLSGFPGGILDVTLSESPDHGALTNRYDLICPQPSCGSVILKHNVAKWVERASVQLEPEDHPINPMLPALPAPPATTNWWLVGPSPMAFENVGFSRPVATLASATPMKLLACAECDLGPVGWHQPGGTEFWVACTRVAYKVD</sequence>
<dbReference type="EMBL" id="ML208419">
    <property type="protein sequence ID" value="TFK65991.1"/>
    <property type="molecule type" value="Genomic_DNA"/>
</dbReference>
<accession>A0ACD3AJU5</accession>
<reference evidence="1 2" key="1">
    <citation type="journal article" date="2019" name="Nat. Ecol. Evol.">
        <title>Megaphylogeny resolves global patterns of mushroom evolution.</title>
        <authorList>
            <person name="Varga T."/>
            <person name="Krizsan K."/>
            <person name="Foldi C."/>
            <person name="Dima B."/>
            <person name="Sanchez-Garcia M."/>
            <person name="Sanchez-Ramirez S."/>
            <person name="Szollosi G.J."/>
            <person name="Szarkandi J.G."/>
            <person name="Papp V."/>
            <person name="Albert L."/>
            <person name="Andreopoulos W."/>
            <person name="Angelini C."/>
            <person name="Antonin V."/>
            <person name="Barry K.W."/>
            <person name="Bougher N.L."/>
            <person name="Buchanan P."/>
            <person name="Buyck B."/>
            <person name="Bense V."/>
            <person name="Catcheside P."/>
            <person name="Chovatia M."/>
            <person name="Cooper J."/>
            <person name="Damon W."/>
            <person name="Desjardin D."/>
            <person name="Finy P."/>
            <person name="Geml J."/>
            <person name="Haridas S."/>
            <person name="Hughes K."/>
            <person name="Justo A."/>
            <person name="Karasinski D."/>
            <person name="Kautmanova I."/>
            <person name="Kiss B."/>
            <person name="Kocsube S."/>
            <person name="Kotiranta H."/>
            <person name="LaButti K.M."/>
            <person name="Lechner B.E."/>
            <person name="Liimatainen K."/>
            <person name="Lipzen A."/>
            <person name="Lukacs Z."/>
            <person name="Mihaltcheva S."/>
            <person name="Morgado L.N."/>
            <person name="Niskanen T."/>
            <person name="Noordeloos M.E."/>
            <person name="Ohm R.A."/>
            <person name="Ortiz-Santana B."/>
            <person name="Ovrebo C."/>
            <person name="Racz N."/>
            <person name="Riley R."/>
            <person name="Savchenko A."/>
            <person name="Shiryaev A."/>
            <person name="Soop K."/>
            <person name="Spirin V."/>
            <person name="Szebenyi C."/>
            <person name="Tomsovsky M."/>
            <person name="Tulloss R.E."/>
            <person name="Uehling J."/>
            <person name="Grigoriev I.V."/>
            <person name="Vagvolgyi C."/>
            <person name="Papp T."/>
            <person name="Martin F.M."/>
            <person name="Miettinen O."/>
            <person name="Hibbett D.S."/>
            <person name="Nagy L.G."/>
        </authorList>
    </citation>
    <scope>NUCLEOTIDE SEQUENCE [LARGE SCALE GENOMIC DNA]</scope>
    <source>
        <strain evidence="1 2">NL-1719</strain>
    </source>
</reference>
<keyword evidence="2" id="KW-1185">Reference proteome</keyword>
<name>A0ACD3AJU5_9AGAR</name>
<protein>
    <submittedName>
        <fullName evidence="1">Acyl-CoA N-acyltransferase</fullName>
    </submittedName>
</protein>
<evidence type="ECO:0000313" key="1">
    <source>
        <dbReference type="EMBL" id="TFK65991.1"/>
    </source>
</evidence>
<gene>
    <name evidence="1" type="ORF">BDN72DRAFT_844906</name>
</gene>
<dbReference type="Proteomes" id="UP000308600">
    <property type="component" value="Unassembled WGS sequence"/>
</dbReference>
<evidence type="ECO:0000313" key="2">
    <source>
        <dbReference type="Proteomes" id="UP000308600"/>
    </source>
</evidence>
<organism evidence="1 2">
    <name type="scientific">Pluteus cervinus</name>
    <dbReference type="NCBI Taxonomy" id="181527"/>
    <lineage>
        <taxon>Eukaryota</taxon>
        <taxon>Fungi</taxon>
        <taxon>Dikarya</taxon>
        <taxon>Basidiomycota</taxon>
        <taxon>Agaricomycotina</taxon>
        <taxon>Agaricomycetes</taxon>
        <taxon>Agaricomycetidae</taxon>
        <taxon>Agaricales</taxon>
        <taxon>Pluteineae</taxon>
        <taxon>Pluteaceae</taxon>
        <taxon>Pluteus</taxon>
    </lineage>
</organism>